<evidence type="ECO:0000256" key="4">
    <source>
        <dbReference type="ARBA" id="ARBA00023004"/>
    </source>
</evidence>
<keyword evidence="6" id="KW-1133">Transmembrane helix</keyword>
<accession>A0A0F7ZXK8</accession>
<evidence type="ECO:0000256" key="2">
    <source>
        <dbReference type="ARBA" id="ARBA00022617"/>
    </source>
</evidence>
<dbReference type="GO" id="GO:0008395">
    <property type="term" value="F:steroid hydroxylase activity"/>
    <property type="evidence" value="ECO:0007669"/>
    <property type="project" value="TreeGrafter"/>
</dbReference>
<dbReference type="Pfam" id="PF00067">
    <property type="entry name" value="p450"/>
    <property type="match status" value="1"/>
</dbReference>
<evidence type="ECO:0000313" key="7">
    <source>
        <dbReference type="EMBL" id="KJZ70897.1"/>
    </source>
</evidence>
<name>A0A0F7ZXK8_9HYPO</name>
<keyword evidence="6" id="KW-0472">Membrane</keyword>
<gene>
    <name evidence="7" type="ORF">HIM_09723</name>
</gene>
<evidence type="ECO:0000313" key="8">
    <source>
        <dbReference type="Proteomes" id="UP000054481"/>
    </source>
</evidence>
<keyword evidence="4 5" id="KW-0408">Iron</keyword>
<keyword evidence="8" id="KW-1185">Reference proteome</keyword>
<dbReference type="Proteomes" id="UP000054481">
    <property type="component" value="Unassembled WGS sequence"/>
</dbReference>
<dbReference type="GO" id="GO:0005506">
    <property type="term" value="F:iron ion binding"/>
    <property type="evidence" value="ECO:0007669"/>
    <property type="project" value="InterPro"/>
</dbReference>
<proteinExistence type="inferred from homology"/>
<keyword evidence="3 5" id="KW-0479">Metal-binding</keyword>
<dbReference type="PANTHER" id="PTHR24304:SF2">
    <property type="entry name" value="24-HYDROXYCHOLESTEROL 7-ALPHA-HYDROXYLASE"/>
    <property type="match status" value="1"/>
</dbReference>
<dbReference type="PANTHER" id="PTHR24304">
    <property type="entry name" value="CYTOCHROME P450 FAMILY 7"/>
    <property type="match status" value="1"/>
</dbReference>
<reference evidence="7 8" key="1">
    <citation type="journal article" date="2014" name="Genome Biol. Evol.">
        <title>Comparative genomics and transcriptomics analyses reveal divergent lifestyle features of nematode endoparasitic fungus Hirsutella minnesotensis.</title>
        <authorList>
            <person name="Lai Y."/>
            <person name="Liu K."/>
            <person name="Zhang X."/>
            <person name="Zhang X."/>
            <person name="Li K."/>
            <person name="Wang N."/>
            <person name="Shu C."/>
            <person name="Wu Y."/>
            <person name="Wang C."/>
            <person name="Bushley K.E."/>
            <person name="Xiang M."/>
            <person name="Liu X."/>
        </authorList>
    </citation>
    <scope>NUCLEOTIDE SEQUENCE [LARGE SCALE GENOMIC DNA]</scope>
    <source>
        <strain evidence="7 8">3608</strain>
    </source>
</reference>
<protein>
    <recommendedName>
        <fullName evidence="9">Cytochrome P450</fullName>
    </recommendedName>
</protein>
<evidence type="ECO:0000256" key="1">
    <source>
        <dbReference type="ARBA" id="ARBA00010617"/>
    </source>
</evidence>
<dbReference type="GO" id="GO:0016705">
    <property type="term" value="F:oxidoreductase activity, acting on paired donors, with incorporation or reduction of molecular oxygen"/>
    <property type="evidence" value="ECO:0007669"/>
    <property type="project" value="InterPro"/>
</dbReference>
<dbReference type="InterPro" id="IPR036396">
    <property type="entry name" value="Cyt_P450_sf"/>
</dbReference>
<dbReference type="InterPro" id="IPR050529">
    <property type="entry name" value="CYP450_sterol_14alpha_dmase"/>
</dbReference>
<dbReference type="GO" id="GO:0020037">
    <property type="term" value="F:heme binding"/>
    <property type="evidence" value="ECO:0007669"/>
    <property type="project" value="InterPro"/>
</dbReference>
<evidence type="ECO:0000256" key="5">
    <source>
        <dbReference type="PIRSR" id="PIRSR602401-1"/>
    </source>
</evidence>
<evidence type="ECO:0008006" key="9">
    <source>
        <dbReference type="Google" id="ProtNLM"/>
    </source>
</evidence>
<keyword evidence="6" id="KW-0812">Transmembrane</keyword>
<keyword evidence="2 5" id="KW-0349">Heme</keyword>
<feature type="transmembrane region" description="Helical" evidence="6">
    <location>
        <begin position="6"/>
        <end position="30"/>
    </location>
</feature>
<dbReference type="CDD" id="cd11040">
    <property type="entry name" value="CYP7_CYP8-like"/>
    <property type="match status" value="1"/>
</dbReference>
<dbReference type="PRINTS" id="PR00463">
    <property type="entry name" value="EP450I"/>
</dbReference>
<dbReference type="AlphaFoldDB" id="A0A0F7ZXK8"/>
<comment type="cofactor">
    <cofactor evidence="5">
        <name>heme</name>
        <dbReference type="ChEBI" id="CHEBI:30413"/>
    </cofactor>
</comment>
<evidence type="ECO:0000256" key="3">
    <source>
        <dbReference type="ARBA" id="ARBA00022723"/>
    </source>
</evidence>
<comment type="similarity">
    <text evidence="1">Belongs to the cytochrome P450 family.</text>
</comment>
<dbReference type="OrthoDB" id="1470350at2759"/>
<dbReference type="InterPro" id="IPR002401">
    <property type="entry name" value="Cyt_P450_E_grp-I"/>
</dbReference>
<feature type="binding site" description="axial binding residue" evidence="5">
    <location>
        <position position="446"/>
    </location>
    <ligand>
        <name>heme</name>
        <dbReference type="ChEBI" id="CHEBI:30413"/>
    </ligand>
    <ligandPart>
        <name>Fe</name>
        <dbReference type="ChEBI" id="CHEBI:18248"/>
    </ligandPart>
</feature>
<evidence type="ECO:0000256" key="6">
    <source>
        <dbReference type="SAM" id="Phobius"/>
    </source>
</evidence>
<dbReference type="SUPFAM" id="SSF48264">
    <property type="entry name" value="Cytochrome P450"/>
    <property type="match status" value="1"/>
</dbReference>
<organism evidence="7 8">
    <name type="scientific">Hirsutella minnesotensis 3608</name>
    <dbReference type="NCBI Taxonomy" id="1043627"/>
    <lineage>
        <taxon>Eukaryota</taxon>
        <taxon>Fungi</taxon>
        <taxon>Dikarya</taxon>
        <taxon>Ascomycota</taxon>
        <taxon>Pezizomycotina</taxon>
        <taxon>Sordariomycetes</taxon>
        <taxon>Hypocreomycetidae</taxon>
        <taxon>Hypocreales</taxon>
        <taxon>Ophiocordycipitaceae</taxon>
        <taxon>Hirsutella</taxon>
    </lineage>
</organism>
<dbReference type="InterPro" id="IPR001128">
    <property type="entry name" value="Cyt_P450"/>
</dbReference>
<dbReference type="Gene3D" id="1.10.630.10">
    <property type="entry name" value="Cytochrome P450"/>
    <property type="match status" value="1"/>
</dbReference>
<dbReference type="EMBL" id="KQ030601">
    <property type="protein sequence ID" value="KJZ70897.1"/>
    <property type="molecule type" value="Genomic_DNA"/>
</dbReference>
<sequence length="516" mass="59350">MALAHLAAPVSPLMAALMTCAALWLAWYIWSFKVWPRLHPELPRRFPYWIPVIGHIRGMVANSSKVFTNGRLYFRNTREIFSLIIMGQELYVVTDPAHVQAVYKQPIALDHEAMAVDILLELGMTKETVDRIFMTLDSNKSFMQATHGNFRIQMHPGSHLEEAQALFLSHIDKSLRWESISGSELREVDGNTKVVSLWEWCGNVLVDSAIEAFFDRSLYDCNSEILKDFFVFDDESWKLPYQLPKFVAKDLHSSMEKCIRAVSAWLDTPAEKRKSSWIIRRMEQDMDQIGIKDSYQRGAMIFIVFRLINTNAYRLCFWCLAYLLFDPELTSEIQEEMRPAWNTHTAEGGLDMEYLEKCPLLSSFYEEVLRTTVDTIGARVVAQKTTIGNKILLPGRKLLMPYRQAHFDPDVFGQDAASFNPRRFLQNKKLNQSPSWKPFGGGLAWCPGRFLARREVYTFLGIVLFRFDLSLFSPDGHRTPVFPTLDETYPYGGVLTPKKGEVLLVEVRSLANKSRD</sequence>